<proteinExistence type="predicted"/>
<dbReference type="Proteomes" id="UP000002039">
    <property type="component" value="Unassembled WGS sequence"/>
</dbReference>
<dbReference type="RefSeq" id="XP_045280006.1">
    <property type="nucleotide sequence ID" value="XM_045425776.1"/>
</dbReference>
<keyword evidence="2" id="KW-1185">Reference proteome</keyword>
<evidence type="ECO:0000313" key="1">
    <source>
        <dbReference type="EMBL" id="OAT00279.1"/>
    </source>
</evidence>
<reference evidence="2" key="1">
    <citation type="journal article" date="2015" name="PLoS Genet.">
        <title>The dynamic genome and transcriptome of the human fungal pathogen Blastomyces and close relative Emmonsia.</title>
        <authorList>
            <person name="Munoz J.F."/>
            <person name="Gauthier G.M."/>
            <person name="Desjardins C.A."/>
            <person name="Gallo J.E."/>
            <person name="Holder J."/>
            <person name="Sullivan T.D."/>
            <person name="Marty A.J."/>
            <person name="Carmen J.C."/>
            <person name="Chen Z."/>
            <person name="Ding L."/>
            <person name="Gujja S."/>
            <person name="Magrini V."/>
            <person name="Misas E."/>
            <person name="Mitreva M."/>
            <person name="Priest M."/>
            <person name="Saif S."/>
            <person name="Whiston E.A."/>
            <person name="Young S."/>
            <person name="Zeng Q."/>
            <person name="Goldman W.E."/>
            <person name="Mardis E.R."/>
            <person name="Taylor J.W."/>
            <person name="McEwen J.G."/>
            <person name="Clay O.K."/>
            <person name="Klein B.S."/>
            <person name="Cuomo C.A."/>
        </authorList>
    </citation>
    <scope>NUCLEOTIDE SEQUENCE [LARGE SCALE GENOMIC DNA]</scope>
    <source>
        <strain evidence="2">ER-3 / ATCC MYA-2586</strain>
    </source>
</reference>
<protein>
    <submittedName>
        <fullName evidence="1">Uncharacterized protein</fullName>
    </submittedName>
</protein>
<accession>A0ABX2VST5</accession>
<gene>
    <name evidence="1" type="ORF">BDCG_16559</name>
</gene>
<dbReference type="EMBL" id="EQ999974">
    <property type="protein sequence ID" value="OAT00279.1"/>
    <property type="molecule type" value="Genomic_DNA"/>
</dbReference>
<evidence type="ECO:0000313" key="2">
    <source>
        <dbReference type="Proteomes" id="UP000002039"/>
    </source>
</evidence>
<name>A0ABX2VST5_AJEDR</name>
<dbReference type="GeneID" id="69031451"/>
<sequence length="134" mass="14804">MKSINIALKALNITISAAEKIKIEIEKTKLNIEKTKLELKKKKVIIEKIKLKIERSRLTVQYEILITCNEKSDNSYNSLSIFTADADANTDANTDISATAADLALSPFSDVSTLVDSLTLSSSETLDILREKVS</sequence>
<organism evidence="1 2">
    <name type="scientific">Ajellomyces dermatitidis (strain ER-3 / ATCC MYA-2586)</name>
    <name type="common">Blastomyces dermatitidis</name>
    <dbReference type="NCBI Taxonomy" id="559297"/>
    <lineage>
        <taxon>Eukaryota</taxon>
        <taxon>Fungi</taxon>
        <taxon>Dikarya</taxon>
        <taxon>Ascomycota</taxon>
        <taxon>Pezizomycotina</taxon>
        <taxon>Eurotiomycetes</taxon>
        <taxon>Eurotiomycetidae</taxon>
        <taxon>Onygenales</taxon>
        <taxon>Ajellomycetaceae</taxon>
        <taxon>Blastomyces</taxon>
    </lineage>
</organism>